<dbReference type="InterPro" id="IPR039424">
    <property type="entry name" value="SBP_5"/>
</dbReference>
<dbReference type="Gene3D" id="3.10.105.10">
    <property type="entry name" value="Dipeptide-binding Protein, Domain 3"/>
    <property type="match status" value="1"/>
</dbReference>
<evidence type="ECO:0000256" key="2">
    <source>
        <dbReference type="SAM" id="SignalP"/>
    </source>
</evidence>
<keyword evidence="2" id="KW-0732">Signal</keyword>
<evidence type="ECO:0000313" key="4">
    <source>
        <dbReference type="EMBL" id="AYB47292.1"/>
    </source>
</evidence>
<dbReference type="PROSITE" id="PS51257">
    <property type="entry name" value="PROKAR_LIPOPROTEIN"/>
    <property type="match status" value="1"/>
</dbReference>
<dbReference type="GO" id="GO:0042597">
    <property type="term" value="C:periplasmic space"/>
    <property type="evidence" value="ECO:0007669"/>
    <property type="project" value="UniProtKB-ARBA"/>
</dbReference>
<evidence type="ECO:0000259" key="3">
    <source>
        <dbReference type="Pfam" id="PF00496"/>
    </source>
</evidence>
<dbReference type="InterPro" id="IPR030678">
    <property type="entry name" value="Peptide/Ni-bd"/>
</dbReference>
<feature type="compositionally biased region" description="Polar residues" evidence="1">
    <location>
        <begin position="30"/>
        <end position="41"/>
    </location>
</feature>
<proteinExistence type="predicted"/>
<dbReference type="Proteomes" id="UP000266552">
    <property type="component" value="Chromosome"/>
</dbReference>
<feature type="region of interest" description="Disordered" evidence="1">
    <location>
        <begin position="25"/>
        <end position="73"/>
    </location>
</feature>
<feature type="chain" id="PRO_5017339297" evidence="2">
    <location>
        <begin position="21"/>
        <end position="589"/>
    </location>
</feature>
<dbReference type="Gene3D" id="3.90.76.10">
    <property type="entry name" value="Dipeptide-binding Protein, Domain 1"/>
    <property type="match status" value="1"/>
</dbReference>
<name>A0A385TXQ9_PAELA</name>
<dbReference type="GO" id="GO:1904680">
    <property type="term" value="F:peptide transmembrane transporter activity"/>
    <property type="evidence" value="ECO:0007669"/>
    <property type="project" value="TreeGrafter"/>
</dbReference>
<dbReference type="EMBL" id="CP032412">
    <property type="protein sequence ID" value="AYB47292.1"/>
    <property type="molecule type" value="Genomic_DNA"/>
</dbReference>
<protein>
    <submittedName>
        <fullName evidence="4">ABC transporter substrate-binding protein</fullName>
    </submittedName>
</protein>
<dbReference type="Pfam" id="PF00496">
    <property type="entry name" value="SBP_bac_5"/>
    <property type="match status" value="1"/>
</dbReference>
<feature type="signal peptide" evidence="2">
    <location>
        <begin position="1"/>
        <end position="20"/>
    </location>
</feature>
<dbReference type="PANTHER" id="PTHR30290">
    <property type="entry name" value="PERIPLASMIC BINDING COMPONENT OF ABC TRANSPORTER"/>
    <property type="match status" value="1"/>
</dbReference>
<dbReference type="GO" id="GO:0015833">
    <property type="term" value="P:peptide transport"/>
    <property type="evidence" value="ECO:0007669"/>
    <property type="project" value="TreeGrafter"/>
</dbReference>
<dbReference type="RefSeq" id="WP_119850733.1">
    <property type="nucleotide sequence ID" value="NZ_CP032412.1"/>
</dbReference>
<dbReference type="InterPro" id="IPR000914">
    <property type="entry name" value="SBP_5_dom"/>
</dbReference>
<organism evidence="4 5">
    <name type="scientific">Paenibacillus lautus</name>
    <name type="common">Bacillus lautus</name>
    <dbReference type="NCBI Taxonomy" id="1401"/>
    <lineage>
        <taxon>Bacteria</taxon>
        <taxon>Bacillati</taxon>
        <taxon>Bacillota</taxon>
        <taxon>Bacilli</taxon>
        <taxon>Bacillales</taxon>
        <taxon>Paenibacillaceae</taxon>
        <taxon>Paenibacillus</taxon>
    </lineage>
</organism>
<sequence length="589" mass="65315">MKKRMSLLLAIMLLAITVLAACGGGGTAEQPPSQGDQTEQTPPAEGDGEETTEPPAESGDESQGYFEAEDPSLNPATALNRKDTLVVGMTAPKGVFNPFYWQTAYDKYVVDAIFDSFFAVQGDGTYQNRLAESVEVSEDKLKYTFKLKPGVTYSDGTPVTVKDYAFAMKVYHDSSYDGQSDLLSVHIKGGKEYNEGKATDISGIKVIDDHTVEIEVTEANAMTKDNLGTVAFAPEAYYGKGYKQGNLEYMKDLHAKPIGSGQYVLKSFSPGQEVVLEANANYFLGAPKIKNVIYKTTTEETRLAMFQSGEIDMDMVTVNEDTVEELKGMGFLDVNIFPTNGYGYVAMNHNDPKFQDVKVRQALMYGLNRAEVVEIIYGPYANVLNIPQSSVSWAYTDEGIEPYEFDIEKAKQLLDEAGWVAGADGTREKDGKKFEIHFSATADNPVIDALIPVMTQNYQELGIKLTAETLDFNAIMDKKDKGEFEMFFAAWGLTPDPDSTVYITDGQQNDIGFSNADYDAAMKKGLNAFDLEERKAAYAEAYQVLNQNVPDLLIYQRRDMWGINSRINGMDITPYKDFTIDLYKAEIEQ</sequence>
<dbReference type="GO" id="GO:0043190">
    <property type="term" value="C:ATP-binding cassette (ABC) transporter complex"/>
    <property type="evidence" value="ECO:0007669"/>
    <property type="project" value="InterPro"/>
</dbReference>
<dbReference type="PANTHER" id="PTHR30290:SF81">
    <property type="entry name" value="OLIGOPEPTIDE-BINDING PROTEIN OPPA"/>
    <property type="match status" value="1"/>
</dbReference>
<dbReference type="SUPFAM" id="SSF53850">
    <property type="entry name" value="Periplasmic binding protein-like II"/>
    <property type="match status" value="1"/>
</dbReference>
<dbReference type="PIRSF" id="PIRSF002741">
    <property type="entry name" value="MppA"/>
    <property type="match status" value="1"/>
</dbReference>
<accession>A0A385TXQ9</accession>
<evidence type="ECO:0000313" key="5">
    <source>
        <dbReference type="Proteomes" id="UP000266552"/>
    </source>
</evidence>
<dbReference type="AlphaFoldDB" id="A0A385TXQ9"/>
<dbReference type="CDD" id="cd00995">
    <property type="entry name" value="PBP2_NikA_DppA_OppA_like"/>
    <property type="match status" value="1"/>
</dbReference>
<evidence type="ECO:0000256" key="1">
    <source>
        <dbReference type="SAM" id="MobiDB-lite"/>
    </source>
</evidence>
<dbReference type="KEGG" id="plw:D5F53_30095"/>
<feature type="domain" description="Solute-binding protein family 5" evidence="3">
    <location>
        <begin position="126"/>
        <end position="507"/>
    </location>
</feature>
<keyword evidence="5" id="KW-1185">Reference proteome</keyword>
<reference evidence="4 5" key="1">
    <citation type="submission" date="2018-09" db="EMBL/GenBank/DDBJ databases">
        <title>Genome Sequence of Paenibacillus lautus Strain E7593-69, Azo Dye-Degrading Bacteria, Isolated from Commercial Tattoo Inks.</title>
        <authorList>
            <person name="Nho S.W."/>
            <person name="Kim S.-J."/>
            <person name="Kweon O."/>
            <person name="Cerniglia C.E."/>
        </authorList>
    </citation>
    <scope>NUCLEOTIDE SEQUENCE [LARGE SCALE GENOMIC DNA]</scope>
    <source>
        <strain evidence="4 5">E7593-69</strain>
    </source>
</reference>
<gene>
    <name evidence="4" type="ORF">D5F53_30095</name>
</gene>
<dbReference type="Gene3D" id="3.40.190.10">
    <property type="entry name" value="Periplasmic binding protein-like II"/>
    <property type="match status" value="1"/>
</dbReference>